<dbReference type="SUPFAM" id="SSF53448">
    <property type="entry name" value="Nucleotide-diphospho-sugar transferases"/>
    <property type="match status" value="1"/>
</dbReference>
<protein>
    <submittedName>
        <fullName evidence="2">Glycosyltransferase family 2 protein</fullName>
    </submittedName>
</protein>
<proteinExistence type="predicted"/>
<accession>A0A4U1FXX8</accession>
<dbReference type="PANTHER" id="PTHR22916">
    <property type="entry name" value="GLYCOSYLTRANSFERASE"/>
    <property type="match status" value="1"/>
</dbReference>
<organism evidence="2 3">
    <name type="scientific">Pedobacter hiemivivus</name>
    <dbReference type="NCBI Taxonomy" id="2530454"/>
    <lineage>
        <taxon>Bacteria</taxon>
        <taxon>Pseudomonadati</taxon>
        <taxon>Bacteroidota</taxon>
        <taxon>Sphingobacteriia</taxon>
        <taxon>Sphingobacteriales</taxon>
        <taxon>Sphingobacteriaceae</taxon>
        <taxon>Pedobacter</taxon>
    </lineage>
</organism>
<evidence type="ECO:0000259" key="1">
    <source>
        <dbReference type="Pfam" id="PF00535"/>
    </source>
</evidence>
<dbReference type="Pfam" id="PF00535">
    <property type="entry name" value="Glycos_transf_2"/>
    <property type="match status" value="1"/>
</dbReference>
<dbReference type="AlphaFoldDB" id="A0A4U1FXX8"/>
<sequence>MCKVSVCIPTYQSKEQLLRNSLVALQNQIGIEDYEIIISDDSANDHVKNIVDDYDFKGKLIYTKNKNSLGPQKNWNHLLELSKGEYVKFIFHDDWLSKETSLSEFCKLLDDHPDADFAFTPSLDHFNDGRLKLNAPDEEFMKRFTSNPMELFLENRVGCPSAVIVRRRSIIPFATNLKWLVDVEWYMRILKRNPRIIYSDTSLINIGINDQQVTNECINDEEIQLREHFYIYKEHLQDNPDRNRYLNLLVALIKRFHINSFAILRKYTGFSFFTKYKITHTIISNKIKERNR</sequence>
<feature type="domain" description="Glycosyltransferase 2-like" evidence="1">
    <location>
        <begin position="5"/>
        <end position="170"/>
    </location>
</feature>
<dbReference type="RefSeq" id="WP_136882164.1">
    <property type="nucleotide sequence ID" value="NZ_SWDX01000015.1"/>
</dbReference>
<dbReference type="GO" id="GO:0016758">
    <property type="term" value="F:hexosyltransferase activity"/>
    <property type="evidence" value="ECO:0007669"/>
    <property type="project" value="UniProtKB-ARBA"/>
</dbReference>
<comment type="caution">
    <text evidence="2">The sequence shown here is derived from an EMBL/GenBank/DDBJ whole genome shotgun (WGS) entry which is preliminary data.</text>
</comment>
<reference evidence="2 3" key="1">
    <citation type="submission" date="2019-04" db="EMBL/GenBank/DDBJ databases">
        <title>Pedobacter sp. RP-1-16 sp. nov., isolated from Arctic soil.</title>
        <authorList>
            <person name="Dahal R.H."/>
            <person name="Kim D.-U."/>
        </authorList>
    </citation>
    <scope>NUCLEOTIDE SEQUENCE [LARGE SCALE GENOMIC DNA]</scope>
    <source>
        <strain evidence="2 3">RP-1-16</strain>
    </source>
</reference>
<evidence type="ECO:0000313" key="2">
    <source>
        <dbReference type="EMBL" id="TKC55808.1"/>
    </source>
</evidence>
<dbReference type="InterPro" id="IPR001173">
    <property type="entry name" value="Glyco_trans_2-like"/>
</dbReference>
<dbReference type="Proteomes" id="UP000309594">
    <property type="component" value="Unassembled WGS sequence"/>
</dbReference>
<dbReference type="Gene3D" id="3.90.550.10">
    <property type="entry name" value="Spore Coat Polysaccharide Biosynthesis Protein SpsA, Chain A"/>
    <property type="match status" value="1"/>
</dbReference>
<keyword evidence="2" id="KW-0808">Transferase</keyword>
<name>A0A4U1FXX8_9SPHI</name>
<evidence type="ECO:0000313" key="3">
    <source>
        <dbReference type="Proteomes" id="UP000309594"/>
    </source>
</evidence>
<dbReference type="InterPro" id="IPR029044">
    <property type="entry name" value="Nucleotide-diphossugar_trans"/>
</dbReference>
<gene>
    <name evidence="2" type="ORF">FBD94_24495</name>
</gene>
<dbReference type="EMBL" id="SWDX01000015">
    <property type="protein sequence ID" value="TKC55808.1"/>
    <property type="molecule type" value="Genomic_DNA"/>
</dbReference>